<dbReference type="InterPro" id="IPR011990">
    <property type="entry name" value="TPR-like_helical_dom_sf"/>
</dbReference>
<dbReference type="InterPro" id="IPR019734">
    <property type="entry name" value="TPR_rpt"/>
</dbReference>
<dbReference type="EMBL" id="JAEAOA010001104">
    <property type="protein sequence ID" value="KAK3602701.1"/>
    <property type="molecule type" value="Genomic_DNA"/>
</dbReference>
<feature type="region of interest" description="Disordered" evidence="9">
    <location>
        <begin position="871"/>
        <end position="907"/>
    </location>
</feature>
<dbReference type="SMART" id="SM00184">
    <property type="entry name" value="RING"/>
    <property type="match status" value="1"/>
</dbReference>
<feature type="region of interest" description="Disordered" evidence="9">
    <location>
        <begin position="803"/>
        <end position="856"/>
    </location>
</feature>
<reference evidence="11" key="3">
    <citation type="submission" date="2023-05" db="EMBL/GenBank/DDBJ databases">
        <authorList>
            <person name="Smith C.H."/>
        </authorList>
    </citation>
    <scope>NUCLEOTIDE SEQUENCE</scope>
    <source>
        <strain evidence="11">CHS0354</strain>
        <tissue evidence="11">Mantle</tissue>
    </source>
</reference>
<keyword evidence="8" id="KW-0802">TPR repeat</keyword>
<dbReference type="CDD" id="cd01120">
    <property type="entry name" value="RecA-like_superfamily"/>
    <property type="match status" value="1"/>
</dbReference>
<dbReference type="SUPFAM" id="SSF48403">
    <property type="entry name" value="Ankyrin repeat"/>
    <property type="match status" value="1"/>
</dbReference>
<feature type="compositionally biased region" description="Polar residues" evidence="9">
    <location>
        <begin position="415"/>
        <end position="426"/>
    </location>
</feature>
<evidence type="ECO:0000313" key="11">
    <source>
        <dbReference type="EMBL" id="KAK3602701.1"/>
    </source>
</evidence>
<feature type="compositionally biased region" description="Polar residues" evidence="9">
    <location>
        <begin position="843"/>
        <end position="856"/>
    </location>
</feature>
<dbReference type="Proteomes" id="UP001195483">
    <property type="component" value="Unassembled WGS sequence"/>
</dbReference>
<feature type="domain" description="RING-type" evidence="10">
    <location>
        <begin position="650"/>
        <end position="687"/>
    </location>
</feature>
<feature type="region of interest" description="Disordered" evidence="9">
    <location>
        <begin position="113"/>
        <end position="182"/>
    </location>
</feature>
<protein>
    <recommendedName>
        <fullName evidence="10">RING-type domain-containing protein</fullName>
    </recommendedName>
</protein>
<proteinExistence type="predicted"/>
<feature type="region of interest" description="Disordered" evidence="9">
    <location>
        <begin position="697"/>
        <end position="730"/>
    </location>
</feature>
<evidence type="ECO:0000256" key="2">
    <source>
        <dbReference type="ARBA" id="ARBA00022737"/>
    </source>
</evidence>
<keyword evidence="1" id="KW-0597">Phosphoprotein</keyword>
<feature type="repeat" description="ANK" evidence="6">
    <location>
        <begin position="1722"/>
        <end position="1754"/>
    </location>
</feature>
<feature type="repeat" description="ANK" evidence="6">
    <location>
        <begin position="1755"/>
        <end position="1787"/>
    </location>
</feature>
<feature type="compositionally biased region" description="Low complexity" evidence="9">
    <location>
        <begin position="549"/>
        <end position="563"/>
    </location>
</feature>
<reference evidence="11" key="2">
    <citation type="journal article" date="2021" name="Genome Biol. Evol.">
        <title>Developing a high-quality reference genome for a parasitic bivalve with doubly uniparental inheritance (Bivalvia: Unionida).</title>
        <authorList>
            <person name="Smith C.H."/>
        </authorList>
    </citation>
    <scope>NUCLEOTIDE SEQUENCE</scope>
    <source>
        <strain evidence="11">CHS0354</strain>
        <tissue evidence="11">Mantle</tissue>
    </source>
</reference>
<dbReference type="Gene3D" id="1.25.40.10">
    <property type="entry name" value="Tetratricopeptide repeat domain"/>
    <property type="match status" value="1"/>
</dbReference>
<dbReference type="Pfam" id="PF12796">
    <property type="entry name" value="Ank_2"/>
    <property type="match status" value="3"/>
</dbReference>
<feature type="compositionally biased region" description="Pro residues" evidence="9">
    <location>
        <begin position="711"/>
        <end position="721"/>
    </location>
</feature>
<sequence length="2030" mass="224002">MGNKSSSHKDPTLPGESRGRSRSFTGLTSKFRRANKSPPRERSSSFTDARPKKGSFKSNPSPNGAIKSSQNGHVACRGQDVVLTMAGKSVATNIKQESPLPVDISKHEIISSNLSQSAPGGRPFHYRTGLANEESTNTPSRSGGQSSRSNVTVMSNLTPEKTGKKIDGWTSTPQKNSERKEPQLETYIGSPRLSVSHVRQVSRELFADHIEDLSRRRGRAVMNRDLSLSQASLGLLSNKSKSMHSLNSNDYDYEERCHVGELMSVEDRIKMGELCKNITSHFTSDIQDGDLEPFIRPRTSSAPSLELANYERKIVAMGTTSAQLRQKYAINSSSPKHQNASQNNVQSGVIQARKMLVARALKDEDAMENSSLVSPVVSDERSNSPTGRSISPDASSVGNLRSKSPGMYKHGRSISPVSNRSVSPLSQGFGKGSPSKGAQLTRELLTHSPLQYINEEQMLATNMTKSMRKFMMSGGSPHSKFGVLSDFENVSNFDKKSIRNVEKTMRERSSSFSLMSTARSSLKNSHSSDVPTVSKSNDSTPFSTGGDSGFRSRSQSWSSLSRKSTSSSIGQLANIPNTLNPASRLWSYSVTSLSEIPMDLPHCERYVQSEETQHVDDSHSFSSDLNAIQNLGMDVPGSGAGGMRGGTEVCPTCHMPFDKGKKRKLIDSCGHESCWSCMSSREECPLCAASRSRMQQPPVIPAKPRNAVSSFPPPVPPPPKGFQPGLATQHYYSSDSGLGSSYYSSGASAPLAPNDELDELAELDQEELDGNVGQDGKDSPPPPPPDVAQSDLIRRLNVLLGDRSTSSNEQFSNTSELTNPADDYHYLSSIETSGEATPDKSISDASPMSTLTVSSGSDQAMPLMTHMFGSLFPSRDPSAENMMSVASGSTGRSNSPQTTTQRPHSITTSAPGAIEELGLFGHRKHSSNKSTRATIGYASDSKVKITPIRPPQLHLTPISFEVPHQEGSAMFIGREWIFKDIEMALNSEPVSDHPRGVVITGGLGSGKTAIIEQLVGQSCFGDGKGGLVDGPIHRCGSDRRLHNGVNYSPNSTLNNPRGSPHLSGSSGSLNYDALRSLASQIVAFHYCQADNNLTCMVPEFVHSLAAYFAHAPQLAAYREIVMQDAQIQQVLSLKECIQDPSNSFVKGVLEPLEQLKDGGRIDSESCIILIDGLNEAEFHKPDYGDTVASFLSKHISKFPGWLKLIVTVHYNMLDVAKSLPFHVITIDHMTGNENIVRDLLDYCSHRIETTEKIRNNMALNNKLDTAMQTKFCNHLQSLSKGSFLFCKLTLDLIEKGQLVLKSINYKILPVTLSEIFLLLFNLKFPSVRSFEKISSILEVCLSTLYPLKSDEIFQAVNSGLAVRFISWEDFCQRLEVLSGFLYRRTDGTYMFFHPAFREWLIRRDESDNPKFLCDLRHGHALMAFYLSRVLAPLNPDKTIELGHHILKAHIYKNVSKQQGYSSRDMQAFWMALSSESLSASLVSQRNLYSPNVKVSRLILLSGANPNTRSIYLNNAPILCLAAKENFIDMVSLLLEFNANVENVSDTGMTPLCYAASCGHTEIIRMLCLRKAKLTHVDNSGQCPAVHTTVNGHLDTLVQLLQYDWPVYEGQLSKLEAMQQCLVVAAAMGHRHICESLLHLNSRPMESFGLNVIDTLLGESPLTAACLNGRKEMVPFLLDQGANINFPNLKSFSPLLCAVEMGKWEILDMLLGLGTSIEQTDKHGRTPLMIAAYKGHIGVLEMLFARGASLHKTDKEGLTALCWGCLKGHLHIIQSLLDRGSNLHHTDRCGRTPLQLAAFHGDVQVVQFLIDKGANIEHADFNGMRALDRAIDRHNTSVVISFLRKGAKLGQVTWAVAAGKPDMMLLLLNKLMEDGNVLYKKNRTRDAAQRYHYALKKFPQESTLGDDTRTFKDLKLNLLLNLSRCRRKLGECESAIELATKALDLKPRCFEAFYARARAKRDHRQYSSALEDLKEALRLAPNNRELQRLLVRVRDECCEQARFEEVNTERRQSDSMNLMVTQKHQHEETAL</sequence>
<dbReference type="Gene3D" id="1.25.40.20">
    <property type="entry name" value="Ankyrin repeat-containing domain"/>
    <property type="match status" value="2"/>
</dbReference>
<dbReference type="SMART" id="SM00248">
    <property type="entry name" value="ANK"/>
    <property type="match status" value="9"/>
</dbReference>
<dbReference type="InterPro" id="IPR002110">
    <property type="entry name" value="Ankyrin_rpt"/>
</dbReference>
<feature type="region of interest" description="Disordered" evidence="9">
    <location>
        <begin position="2007"/>
        <end position="2030"/>
    </location>
</feature>
<keyword evidence="12" id="KW-1185">Reference proteome</keyword>
<feature type="compositionally biased region" description="Polar residues" evidence="9">
    <location>
        <begin position="1046"/>
        <end position="1057"/>
    </location>
</feature>
<feature type="compositionally biased region" description="Polar residues" evidence="9">
    <location>
        <begin position="803"/>
        <end position="818"/>
    </location>
</feature>
<evidence type="ECO:0000256" key="1">
    <source>
        <dbReference type="ARBA" id="ARBA00022553"/>
    </source>
</evidence>
<feature type="compositionally biased region" description="Polar residues" evidence="9">
    <location>
        <begin position="56"/>
        <end position="72"/>
    </location>
</feature>
<keyword evidence="2" id="KW-0677">Repeat</keyword>
<feature type="region of interest" description="Disordered" evidence="9">
    <location>
        <begin position="769"/>
        <end position="789"/>
    </location>
</feature>
<dbReference type="InterPro" id="IPR036770">
    <property type="entry name" value="Ankyrin_rpt-contain_sf"/>
</dbReference>
<feature type="region of interest" description="Disordered" evidence="9">
    <location>
        <begin position="1"/>
        <end position="73"/>
    </location>
</feature>
<feature type="repeat" description="ANK" evidence="6">
    <location>
        <begin position="1788"/>
        <end position="1820"/>
    </location>
</feature>
<evidence type="ECO:0000256" key="9">
    <source>
        <dbReference type="SAM" id="MobiDB-lite"/>
    </source>
</evidence>
<keyword evidence="3 7" id="KW-0479">Metal-binding</keyword>
<feature type="repeat" description="ANK" evidence="6">
    <location>
        <begin position="1546"/>
        <end position="1578"/>
    </location>
</feature>
<dbReference type="PROSITE" id="PS50088">
    <property type="entry name" value="ANK_REPEAT"/>
    <property type="match status" value="6"/>
</dbReference>
<dbReference type="InterPro" id="IPR027417">
    <property type="entry name" value="P-loop_NTPase"/>
</dbReference>
<dbReference type="Pfam" id="PF25520">
    <property type="entry name" value="AAA_lid_TANC1"/>
    <property type="match status" value="1"/>
</dbReference>
<feature type="compositionally biased region" description="Polar residues" evidence="9">
    <location>
        <begin position="133"/>
        <end position="159"/>
    </location>
</feature>
<evidence type="ECO:0000256" key="6">
    <source>
        <dbReference type="PROSITE-ProRule" id="PRU00023"/>
    </source>
</evidence>
<evidence type="ECO:0000256" key="3">
    <source>
        <dbReference type="ARBA" id="ARBA00022771"/>
    </source>
</evidence>
<feature type="compositionally biased region" description="Polar residues" evidence="9">
    <location>
        <begin position="383"/>
        <end position="402"/>
    </location>
</feature>
<reference evidence="11" key="1">
    <citation type="journal article" date="2021" name="Genome Biol. Evol.">
        <title>A High-Quality Reference Genome for a Parasitic Bivalve with Doubly Uniparental Inheritance (Bivalvia: Unionida).</title>
        <authorList>
            <person name="Smith C.H."/>
        </authorList>
    </citation>
    <scope>NUCLEOTIDE SEQUENCE</scope>
    <source>
        <strain evidence="11">CHS0354</strain>
    </source>
</reference>
<dbReference type="InterPro" id="IPR001841">
    <property type="entry name" value="Znf_RING"/>
</dbReference>
<dbReference type="Pfam" id="PF25521">
    <property type="entry name" value="WHD_TANC1"/>
    <property type="match status" value="1"/>
</dbReference>
<comment type="caution">
    <text evidence="11">The sequence shown here is derived from an EMBL/GenBank/DDBJ whole genome shotgun (WGS) entry which is preliminary data.</text>
</comment>
<dbReference type="SUPFAM" id="SSF52540">
    <property type="entry name" value="P-loop containing nucleoside triphosphate hydrolases"/>
    <property type="match status" value="1"/>
</dbReference>
<dbReference type="PROSITE" id="PS50089">
    <property type="entry name" value="ZF_RING_2"/>
    <property type="match status" value="1"/>
</dbReference>
<gene>
    <name evidence="11" type="ORF">CHS0354_017904</name>
</gene>
<dbReference type="PANTHER" id="PTHR24198:SF165">
    <property type="entry name" value="ANKYRIN REPEAT-CONTAINING PROTEIN-RELATED"/>
    <property type="match status" value="1"/>
</dbReference>
<evidence type="ECO:0000256" key="4">
    <source>
        <dbReference type="ARBA" id="ARBA00022833"/>
    </source>
</evidence>
<feature type="compositionally biased region" description="Polar residues" evidence="9">
    <location>
        <begin position="510"/>
        <end position="545"/>
    </location>
</feature>
<evidence type="ECO:0000256" key="5">
    <source>
        <dbReference type="ARBA" id="ARBA00023043"/>
    </source>
</evidence>
<feature type="repeat" description="ANK" evidence="6">
    <location>
        <begin position="1689"/>
        <end position="1721"/>
    </location>
</feature>
<dbReference type="Pfam" id="PF00023">
    <property type="entry name" value="Ank"/>
    <property type="match status" value="1"/>
</dbReference>
<feature type="repeat" description="TPR" evidence="8">
    <location>
        <begin position="1949"/>
        <end position="1982"/>
    </location>
</feature>
<evidence type="ECO:0000313" key="12">
    <source>
        <dbReference type="Proteomes" id="UP001195483"/>
    </source>
</evidence>
<dbReference type="PANTHER" id="PTHR24198">
    <property type="entry name" value="ANKYRIN REPEAT AND PROTEIN KINASE DOMAIN-CONTAINING PROTEIN"/>
    <property type="match status" value="1"/>
</dbReference>
<feature type="compositionally biased region" description="Polar residues" evidence="9">
    <location>
        <begin position="884"/>
        <end position="907"/>
    </location>
</feature>
<feature type="region of interest" description="Disordered" evidence="9">
    <location>
        <begin position="504"/>
        <end position="563"/>
    </location>
</feature>
<name>A0AAE0W5X0_9BIVA</name>
<dbReference type="SUPFAM" id="SSF48452">
    <property type="entry name" value="TPR-like"/>
    <property type="match status" value="1"/>
</dbReference>
<dbReference type="SUPFAM" id="SSF57850">
    <property type="entry name" value="RING/U-box"/>
    <property type="match status" value="1"/>
</dbReference>
<evidence type="ECO:0000259" key="10">
    <source>
        <dbReference type="PROSITE" id="PS50089"/>
    </source>
</evidence>
<keyword evidence="3 7" id="KW-0863">Zinc-finger</keyword>
<dbReference type="InterPro" id="IPR058056">
    <property type="entry name" value="WH_TANC1/2"/>
</dbReference>
<evidence type="ECO:0000256" key="7">
    <source>
        <dbReference type="PROSITE-ProRule" id="PRU00175"/>
    </source>
</evidence>
<organism evidence="11 12">
    <name type="scientific">Potamilus streckersoni</name>
    <dbReference type="NCBI Taxonomy" id="2493646"/>
    <lineage>
        <taxon>Eukaryota</taxon>
        <taxon>Metazoa</taxon>
        <taxon>Spiralia</taxon>
        <taxon>Lophotrochozoa</taxon>
        <taxon>Mollusca</taxon>
        <taxon>Bivalvia</taxon>
        <taxon>Autobranchia</taxon>
        <taxon>Heteroconchia</taxon>
        <taxon>Palaeoheterodonta</taxon>
        <taxon>Unionida</taxon>
        <taxon>Unionoidea</taxon>
        <taxon>Unionidae</taxon>
        <taxon>Ambleminae</taxon>
        <taxon>Lampsilini</taxon>
        <taxon>Potamilus</taxon>
    </lineage>
</organism>
<keyword evidence="4" id="KW-0862">Zinc</keyword>
<evidence type="ECO:0000256" key="8">
    <source>
        <dbReference type="PROSITE-ProRule" id="PRU00339"/>
    </source>
</evidence>
<dbReference type="PROSITE" id="PS50005">
    <property type="entry name" value="TPR"/>
    <property type="match status" value="1"/>
</dbReference>
<accession>A0AAE0W5X0</accession>
<dbReference type="SMART" id="SM00028">
    <property type="entry name" value="TPR"/>
    <property type="match status" value="3"/>
</dbReference>
<dbReference type="InterPro" id="IPR058018">
    <property type="entry name" value="AAA_lid_TANC1/2"/>
</dbReference>
<feature type="region of interest" description="Disordered" evidence="9">
    <location>
        <begin position="367"/>
        <end position="437"/>
    </location>
</feature>
<dbReference type="PROSITE" id="PS50297">
    <property type="entry name" value="ANK_REP_REGION"/>
    <property type="match status" value="4"/>
</dbReference>
<keyword evidence="5 6" id="KW-0040">ANK repeat</keyword>
<feature type="region of interest" description="Disordered" evidence="9">
    <location>
        <begin position="1046"/>
        <end position="1065"/>
    </location>
</feature>
<dbReference type="GO" id="GO:0008270">
    <property type="term" value="F:zinc ion binding"/>
    <property type="evidence" value="ECO:0007669"/>
    <property type="project" value="UniProtKB-KW"/>
</dbReference>
<feature type="repeat" description="ANK" evidence="6">
    <location>
        <begin position="1656"/>
        <end position="1688"/>
    </location>
</feature>